<feature type="transmembrane region" description="Helical" evidence="6">
    <location>
        <begin position="135"/>
        <end position="154"/>
    </location>
</feature>
<dbReference type="InterPro" id="IPR043128">
    <property type="entry name" value="Rev_trsase/Diguanyl_cyclase"/>
</dbReference>
<dbReference type="InterPro" id="IPR029787">
    <property type="entry name" value="Nucleotide_cyclase"/>
</dbReference>
<dbReference type="SMART" id="SM00267">
    <property type="entry name" value="GGDEF"/>
    <property type="match status" value="1"/>
</dbReference>
<feature type="transmembrane region" description="Helical" evidence="6">
    <location>
        <begin position="74"/>
        <end position="96"/>
    </location>
</feature>
<dbReference type="STRING" id="169760.PSTEL_25525"/>
<proteinExistence type="predicted"/>
<keyword evidence="5 6" id="KW-0472">Membrane</keyword>
<protein>
    <recommendedName>
        <fullName evidence="7">GGDEF domain-containing protein</fullName>
    </recommendedName>
</protein>
<dbReference type="InterPro" id="IPR000160">
    <property type="entry name" value="GGDEF_dom"/>
</dbReference>
<dbReference type="InterPro" id="IPR011620">
    <property type="entry name" value="Sig_transdc_His_kinase_LytS_TM"/>
</dbReference>
<dbReference type="EMBL" id="CP009286">
    <property type="protein sequence ID" value="AIQ65974.1"/>
    <property type="molecule type" value="Genomic_DNA"/>
</dbReference>
<evidence type="ECO:0000256" key="1">
    <source>
        <dbReference type="ARBA" id="ARBA00004651"/>
    </source>
</evidence>
<reference evidence="8 9" key="1">
    <citation type="submission" date="2014-08" db="EMBL/GenBank/DDBJ databases">
        <title>Comparative genomics of the Paenibacillus odorifer group.</title>
        <authorList>
            <person name="den Bakker H.C."/>
            <person name="Tsai Y.-C."/>
            <person name="Martin N."/>
            <person name="Korlach J."/>
            <person name="Wiedmann M."/>
        </authorList>
    </citation>
    <scope>NUCLEOTIDE SEQUENCE [LARGE SCALE GENOMIC DNA]</scope>
    <source>
        <strain evidence="8 9">DSM 14472</strain>
    </source>
</reference>
<evidence type="ECO:0000256" key="3">
    <source>
        <dbReference type="ARBA" id="ARBA00022692"/>
    </source>
</evidence>
<dbReference type="InterPro" id="IPR050469">
    <property type="entry name" value="Diguanylate_Cyclase"/>
</dbReference>
<keyword evidence="4 6" id="KW-1133">Transmembrane helix</keyword>
<dbReference type="PROSITE" id="PS50887">
    <property type="entry name" value="GGDEF"/>
    <property type="match status" value="1"/>
</dbReference>
<keyword evidence="9" id="KW-1185">Reference proteome</keyword>
<sequence>MLIIELLNSLFANFCILVTFLFLSGMLSKKYNIAGHSVSRITRVSAGLLFGCFGIVLMSYSFPVGPDTYANLRHLTIVLISSYIGWLPGLICTMLLSVSRILIYGASYNSISAAVSLLIGGLLCCWISLLPWSRLRKVTVSNLLCLGITLVTLVNNLGDIRLVMDFYPLQFAVTVAAGLAIYYVAEYIYRSNDLYTQLELNATTDYLTSLNNLRQFHRHLDTEIARAERRGECLSLLAIDIDHFKQINDTYGHPAGDAILKEFARRLSSISRTYDIVSRNGGEEFTVILPDCPLYQAQKAAERIRAAVDGVNFTLPAGKKIHITISVGAASYPESIQDPDGALLFQYADKALYAAKNAGRNKVCTADY</sequence>
<dbReference type="GO" id="GO:0052621">
    <property type="term" value="F:diguanylate cyclase activity"/>
    <property type="evidence" value="ECO:0007669"/>
    <property type="project" value="TreeGrafter"/>
</dbReference>
<keyword evidence="3 6" id="KW-0812">Transmembrane</keyword>
<dbReference type="GO" id="GO:0071555">
    <property type="term" value="P:cell wall organization"/>
    <property type="evidence" value="ECO:0007669"/>
    <property type="project" value="InterPro"/>
</dbReference>
<evidence type="ECO:0000256" key="5">
    <source>
        <dbReference type="ARBA" id="ARBA00023136"/>
    </source>
</evidence>
<feature type="transmembrane region" description="Helical" evidence="6">
    <location>
        <begin position="6"/>
        <end position="23"/>
    </location>
</feature>
<evidence type="ECO:0000313" key="9">
    <source>
        <dbReference type="Proteomes" id="UP000029507"/>
    </source>
</evidence>
<dbReference type="AlphaFoldDB" id="A0A089NAV5"/>
<feature type="transmembrane region" description="Helical" evidence="6">
    <location>
        <begin position="108"/>
        <end position="129"/>
    </location>
</feature>
<organism evidence="8 9">
    <name type="scientific">Paenibacillus stellifer</name>
    <dbReference type="NCBI Taxonomy" id="169760"/>
    <lineage>
        <taxon>Bacteria</taxon>
        <taxon>Bacillati</taxon>
        <taxon>Bacillota</taxon>
        <taxon>Bacilli</taxon>
        <taxon>Bacillales</taxon>
        <taxon>Paenibacillaceae</taxon>
        <taxon>Paenibacillus</taxon>
    </lineage>
</organism>
<feature type="transmembrane region" description="Helical" evidence="6">
    <location>
        <begin position="166"/>
        <end position="185"/>
    </location>
</feature>
<dbReference type="NCBIfam" id="TIGR00254">
    <property type="entry name" value="GGDEF"/>
    <property type="match status" value="1"/>
</dbReference>
<dbReference type="Pfam" id="PF07694">
    <property type="entry name" value="5TM-5TMR_LYT"/>
    <property type="match status" value="1"/>
</dbReference>
<evidence type="ECO:0000256" key="2">
    <source>
        <dbReference type="ARBA" id="ARBA00022475"/>
    </source>
</evidence>
<feature type="transmembrane region" description="Helical" evidence="6">
    <location>
        <begin position="44"/>
        <end position="62"/>
    </location>
</feature>
<evidence type="ECO:0000313" key="8">
    <source>
        <dbReference type="EMBL" id="AIQ65974.1"/>
    </source>
</evidence>
<evidence type="ECO:0000256" key="4">
    <source>
        <dbReference type="ARBA" id="ARBA00022989"/>
    </source>
</evidence>
<dbReference type="GO" id="GO:0005886">
    <property type="term" value="C:plasma membrane"/>
    <property type="evidence" value="ECO:0007669"/>
    <property type="project" value="UniProtKB-SubCell"/>
</dbReference>
<dbReference type="HOGENOM" id="CLU_000445_11_1_9"/>
<dbReference type="OrthoDB" id="9759607at2"/>
<dbReference type="CDD" id="cd01949">
    <property type="entry name" value="GGDEF"/>
    <property type="match status" value="1"/>
</dbReference>
<dbReference type="Pfam" id="PF00990">
    <property type="entry name" value="GGDEF"/>
    <property type="match status" value="1"/>
</dbReference>
<dbReference type="SUPFAM" id="SSF55073">
    <property type="entry name" value="Nucleotide cyclase"/>
    <property type="match status" value="1"/>
</dbReference>
<feature type="domain" description="GGDEF" evidence="7">
    <location>
        <begin position="232"/>
        <end position="368"/>
    </location>
</feature>
<dbReference type="GO" id="GO:1902201">
    <property type="term" value="P:negative regulation of bacterial-type flagellum-dependent cell motility"/>
    <property type="evidence" value="ECO:0007669"/>
    <property type="project" value="TreeGrafter"/>
</dbReference>
<evidence type="ECO:0000259" key="7">
    <source>
        <dbReference type="PROSITE" id="PS50887"/>
    </source>
</evidence>
<name>A0A089NAV5_9BACL</name>
<dbReference type="PANTHER" id="PTHR45138:SF9">
    <property type="entry name" value="DIGUANYLATE CYCLASE DGCM-RELATED"/>
    <property type="match status" value="1"/>
</dbReference>
<dbReference type="GO" id="GO:0000155">
    <property type="term" value="F:phosphorelay sensor kinase activity"/>
    <property type="evidence" value="ECO:0007669"/>
    <property type="project" value="InterPro"/>
</dbReference>
<dbReference type="Gene3D" id="3.30.70.270">
    <property type="match status" value="1"/>
</dbReference>
<dbReference type="Proteomes" id="UP000029507">
    <property type="component" value="Chromosome"/>
</dbReference>
<dbReference type="PANTHER" id="PTHR45138">
    <property type="entry name" value="REGULATORY COMPONENTS OF SENSORY TRANSDUCTION SYSTEM"/>
    <property type="match status" value="1"/>
</dbReference>
<accession>A0A089NAV5</accession>
<comment type="subcellular location">
    <subcellularLocation>
        <location evidence="1">Cell membrane</location>
        <topology evidence="1">Multi-pass membrane protein</topology>
    </subcellularLocation>
</comment>
<dbReference type="FunFam" id="3.30.70.270:FF:000001">
    <property type="entry name" value="Diguanylate cyclase domain protein"/>
    <property type="match status" value="1"/>
</dbReference>
<dbReference type="GO" id="GO:0043709">
    <property type="term" value="P:cell adhesion involved in single-species biofilm formation"/>
    <property type="evidence" value="ECO:0007669"/>
    <property type="project" value="TreeGrafter"/>
</dbReference>
<keyword evidence="2" id="KW-1003">Cell membrane</keyword>
<gene>
    <name evidence="8" type="ORF">PSTEL_25525</name>
</gene>
<evidence type="ECO:0000256" key="6">
    <source>
        <dbReference type="SAM" id="Phobius"/>
    </source>
</evidence>
<dbReference type="KEGG" id="pste:PSTEL_25525"/>